<comment type="caution">
    <text evidence="6">The sequence shown here is derived from an EMBL/GenBank/DDBJ whole genome shotgun (WGS) entry which is preliminary data.</text>
</comment>
<dbReference type="AlphaFoldDB" id="A0A1Q2ZTW0"/>
<dbReference type="OrthoDB" id="310895at2759"/>
<dbReference type="InterPro" id="IPR016163">
    <property type="entry name" value="Ald_DH_C"/>
</dbReference>
<keyword evidence="2 4" id="KW-0560">Oxidoreductase</keyword>
<dbReference type="GO" id="GO:0004030">
    <property type="term" value="F:aldehyde dehydrogenase [NAD(P)+] activity"/>
    <property type="evidence" value="ECO:0007669"/>
    <property type="project" value="UniProtKB-ARBA"/>
</dbReference>
<reference evidence="6 7" key="1">
    <citation type="submission" date="2016-08" db="EMBL/GenBank/DDBJ databases">
        <title>Draft genome sequence of allopolyploid Zygosaccharomyces rouxii.</title>
        <authorList>
            <person name="Watanabe J."/>
            <person name="Uehara K."/>
            <person name="Mogi Y."/>
            <person name="Tsukioka Y."/>
        </authorList>
    </citation>
    <scope>NUCLEOTIDE SEQUENCE [LARGE SCALE GENOMIC DNA]</scope>
    <source>
        <strain evidence="6 7">NBRC 110957</strain>
    </source>
</reference>
<dbReference type="Pfam" id="PF00171">
    <property type="entry name" value="Aldedh"/>
    <property type="match status" value="1"/>
</dbReference>
<dbReference type="Gene3D" id="3.40.605.10">
    <property type="entry name" value="Aldehyde Dehydrogenase, Chain A, domain 1"/>
    <property type="match status" value="1"/>
</dbReference>
<dbReference type="eggNOG" id="KOG2450">
    <property type="taxonomic scope" value="Eukaryota"/>
</dbReference>
<comment type="similarity">
    <text evidence="1 4">Belongs to the aldehyde dehydrogenase family.</text>
</comment>
<evidence type="ECO:0000256" key="3">
    <source>
        <dbReference type="PROSITE-ProRule" id="PRU10007"/>
    </source>
</evidence>
<dbReference type="InterPro" id="IPR016162">
    <property type="entry name" value="Ald_DH_N"/>
</dbReference>
<dbReference type="InterPro" id="IPR015590">
    <property type="entry name" value="Aldehyde_DH_dom"/>
</dbReference>
<evidence type="ECO:0000256" key="1">
    <source>
        <dbReference type="ARBA" id="ARBA00009986"/>
    </source>
</evidence>
<evidence type="ECO:0000256" key="4">
    <source>
        <dbReference type="RuleBase" id="RU003345"/>
    </source>
</evidence>
<dbReference type="SUPFAM" id="SSF53720">
    <property type="entry name" value="ALDH-like"/>
    <property type="match status" value="1"/>
</dbReference>
<sequence length="503" mass="54215">MSLYQEIVLPSGQKYSQPLGLFIDNEFVPSSNGSTLTTENPGTGEVITSVQAADPVKDVDRAVKSARNGFKPWKAVSLVEKRDLFLKLAQLVEDNVDLLSQVESLDSGKPIKTNAVGDVESVSATLKYLAGWIDKTSGDAFSPAKGKLCYTLHQPLGVVGCIIPFNFPLAMMSWKWTAIAAGNTAVFKSAHQTPLSILVFAQLVVKAGFPPGVFNVVSGEGETVGNALVSHLDVNKIAFTGSTRVGQLVQKNAAINLKPVTLECGGKSPIMVFEDADIDEAVKWAAFGIFCNMGQICSGTSRCFVQRSKYNEFLTKLVAYTKENFPTGVPEDPEVVVGPQITRDQQTRVFNYIDGAVAEGCRVVLGGSGLPETVASDEKHNGGFYASPTILADAEPHFKIAQEEVFGPVLSVGQFDDYEDALKIANDSQYGLGASVFTQNIAQAHEFADEVESGMVWINSSNDLDFHMPFGGVKMSGHGRELGSYGLLNFTNVKAVYVNYCKF</sequence>
<dbReference type="PANTHER" id="PTHR11699">
    <property type="entry name" value="ALDEHYDE DEHYDROGENASE-RELATED"/>
    <property type="match status" value="1"/>
</dbReference>
<feature type="active site" evidence="3">
    <location>
        <position position="263"/>
    </location>
</feature>
<dbReference type="PROSITE" id="PS00070">
    <property type="entry name" value="ALDEHYDE_DEHYDR_CYS"/>
    <property type="match status" value="1"/>
</dbReference>
<dbReference type="FunFam" id="3.40.309.10:FF:000012">
    <property type="entry name" value="Betaine aldehyde dehydrogenase"/>
    <property type="match status" value="1"/>
</dbReference>
<dbReference type="InterPro" id="IPR016161">
    <property type="entry name" value="Ald_DH/histidinol_DH"/>
</dbReference>
<dbReference type="Gene3D" id="3.40.309.10">
    <property type="entry name" value="Aldehyde Dehydrogenase, Chain A, domain 2"/>
    <property type="match status" value="1"/>
</dbReference>
<protein>
    <recommendedName>
        <fullName evidence="5">Aldehyde dehydrogenase domain-containing protein</fullName>
    </recommendedName>
</protein>
<evidence type="ECO:0000313" key="6">
    <source>
        <dbReference type="EMBL" id="GAV46723.1"/>
    </source>
</evidence>
<evidence type="ECO:0000313" key="7">
    <source>
        <dbReference type="Proteomes" id="UP000187013"/>
    </source>
</evidence>
<organism evidence="6 7">
    <name type="scientific">Zygosaccharomyces rouxii</name>
    <dbReference type="NCBI Taxonomy" id="4956"/>
    <lineage>
        <taxon>Eukaryota</taxon>
        <taxon>Fungi</taxon>
        <taxon>Dikarya</taxon>
        <taxon>Ascomycota</taxon>
        <taxon>Saccharomycotina</taxon>
        <taxon>Saccharomycetes</taxon>
        <taxon>Saccharomycetales</taxon>
        <taxon>Saccharomycetaceae</taxon>
        <taxon>Zygosaccharomyces</taxon>
    </lineage>
</organism>
<dbReference type="InterPro" id="IPR029510">
    <property type="entry name" value="Ald_DH_CS_GLU"/>
</dbReference>
<name>A0A1Q2ZTW0_ZYGRO</name>
<dbReference type="GO" id="GO:0046394">
    <property type="term" value="P:carboxylic acid biosynthetic process"/>
    <property type="evidence" value="ECO:0007669"/>
    <property type="project" value="UniProtKB-ARBA"/>
</dbReference>
<dbReference type="EMBL" id="BDGX01000001">
    <property type="protein sequence ID" value="GAV46723.1"/>
    <property type="molecule type" value="Genomic_DNA"/>
</dbReference>
<evidence type="ECO:0000259" key="5">
    <source>
        <dbReference type="Pfam" id="PF00171"/>
    </source>
</evidence>
<dbReference type="FunFam" id="3.40.605.10:FF:000026">
    <property type="entry name" value="Aldehyde dehydrogenase, putative"/>
    <property type="match status" value="1"/>
</dbReference>
<evidence type="ECO:0000256" key="2">
    <source>
        <dbReference type="ARBA" id="ARBA00023002"/>
    </source>
</evidence>
<dbReference type="PROSITE" id="PS00687">
    <property type="entry name" value="ALDEHYDE_DEHYDR_GLU"/>
    <property type="match status" value="1"/>
</dbReference>
<dbReference type="InterPro" id="IPR016160">
    <property type="entry name" value="Ald_DH_CS_CYS"/>
</dbReference>
<feature type="domain" description="Aldehyde dehydrogenase" evidence="5">
    <location>
        <begin position="28"/>
        <end position="496"/>
    </location>
</feature>
<dbReference type="Proteomes" id="UP000187013">
    <property type="component" value="Unassembled WGS sequence"/>
</dbReference>
<accession>A0A1Q2ZTW0</accession>
<proteinExistence type="inferred from homology"/>
<dbReference type="FunFam" id="3.40.605.10:FF:000001">
    <property type="entry name" value="Aldehyde dehydrogenase 1"/>
    <property type="match status" value="1"/>
</dbReference>
<gene>
    <name evidence="6" type="ORF">ZYGR_0A03180</name>
</gene>